<dbReference type="Proteomes" id="UP001164929">
    <property type="component" value="Chromosome 6"/>
</dbReference>
<accession>A0AAD6QM27</accession>
<keyword evidence="2" id="KW-1185">Reference proteome</keyword>
<reference evidence="1" key="1">
    <citation type="journal article" date="2023" name="Mol. Ecol. Resour.">
        <title>Chromosome-level genome assembly of a triploid poplar Populus alba 'Berolinensis'.</title>
        <authorList>
            <person name="Chen S."/>
            <person name="Yu Y."/>
            <person name="Wang X."/>
            <person name="Wang S."/>
            <person name="Zhang T."/>
            <person name="Zhou Y."/>
            <person name="He R."/>
            <person name="Meng N."/>
            <person name="Wang Y."/>
            <person name="Liu W."/>
            <person name="Liu Z."/>
            <person name="Liu J."/>
            <person name="Guo Q."/>
            <person name="Huang H."/>
            <person name="Sederoff R.R."/>
            <person name="Wang G."/>
            <person name="Qu G."/>
            <person name="Chen S."/>
        </authorList>
    </citation>
    <scope>NUCLEOTIDE SEQUENCE</scope>
    <source>
        <strain evidence="1">SC-2020</strain>
    </source>
</reference>
<organism evidence="1 2">
    <name type="scientific">Populus alba x Populus x berolinensis</name>
    <dbReference type="NCBI Taxonomy" id="444605"/>
    <lineage>
        <taxon>Eukaryota</taxon>
        <taxon>Viridiplantae</taxon>
        <taxon>Streptophyta</taxon>
        <taxon>Embryophyta</taxon>
        <taxon>Tracheophyta</taxon>
        <taxon>Spermatophyta</taxon>
        <taxon>Magnoliopsida</taxon>
        <taxon>eudicotyledons</taxon>
        <taxon>Gunneridae</taxon>
        <taxon>Pentapetalae</taxon>
        <taxon>rosids</taxon>
        <taxon>fabids</taxon>
        <taxon>Malpighiales</taxon>
        <taxon>Salicaceae</taxon>
        <taxon>Saliceae</taxon>
        <taxon>Populus</taxon>
    </lineage>
</organism>
<proteinExistence type="predicted"/>
<dbReference type="AlphaFoldDB" id="A0AAD6QM27"/>
<evidence type="ECO:0000313" key="2">
    <source>
        <dbReference type="Proteomes" id="UP001164929"/>
    </source>
</evidence>
<protein>
    <submittedName>
        <fullName evidence="1">Uncharacterized protein</fullName>
    </submittedName>
</protein>
<evidence type="ECO:0000313" key="1">
    <source>
        <dbReference type="EMBL" id="KAJ6992890.1"/>
    </source>
</evidence>
<comment type="caution">
    <text evidence="1">The sequence shown here is derived from an EMBL/GenBank/DDBJ whole genome shotgun (WGS) entry which is preliminary data.</text>
</comment>
<dbReference type="EMBL" id="JAQIZT010000006">
    <property type="protein sequence ID" value="KAJ6992890.1"/>
    <property type="molecule type" value="Genomic_DNA"/>
</dbReference>
<sequence>MKNRLCIKEFLARRNLINIEAARCSSCNRFPKSTLQLLIHCHSSWCFGLELMNRISFWIHYIEESFTSTGYELNRG</sequence>
<gene>
    <name evidence="1" type="ORF">NC653_016105</name>
</gene>
<name>A0AAD6QM27_9ROSI</name>